<feature type="compositionally biased region" description="Basic and acidic residues" evidence="1">
    <location>
        <begin position="295"/>
        <end position="322"/>
    </location>
</feature>
<dbReference type="EMBL" id="SNRW01000468">
    <property type="protein sequence ID" value="KAA6400966.1"/>
    <property type="molecule type" value="Genomic_DNA"/>
</dbReference>
<feature type="compositionally biased region" description="Basic and acidic residues" evidence="1">
    <location>
        <begin position="366"/>
        <end position="388"/>
    </location>
</feature>
<comment type="caution">
    <text evidence="2">The sequence shown here is derived from an EMBL/GenBank/DDBJ whole genome shotgun (WGS) entry which is preliminary data.</text>
</comment>
<evidence type="ECO:0000256" key="1">
    <source>
        <dbReference type="SAM" id="MobiDB-lite"/>
    </source>
</evidence>
<dbReference type="Proteomes" id="UP000324800">
    <property type="component" value="Unassembled WGS sequence"/>
</dbReference>
<feature type="region of interest" description="Disordered" evidence="1">
    <location>
        <begin position="1"/>
        <end position="53"/>
    </location>
</feature>
<evidence type="ECO:0000313" key="3">
    <source>
        <dbReference type="Proteomes" id="UP000324800"/>
    </source>
</evidence>
<feature type="compositionally biased region" description="Polar residues" evidence="1">
    <location>
        <begin position="1"/>
        <end position="12"/>
    </location>
</feature>
<sequence>MINQFPSQFPTSFQPQFPAQTAAPQQSQPQSNTPSQPQFQPTIQTQPQSLNQPTVQNRFQDAEENAAQFFATGMPQTNIHLLQQFNGKILRVVGKMVACSRSMKDGKLEFISIFQMQPKGQSGQLPNIQLILYPGQEGLAQALMEQYGPSTKHQLISLYVVPQQAPPSSKTPIVFMAVGYGKITNKLESGPEEITIKDEDAYILGDYHQEYIAEFQRYANADAQQQLQERIRLEQEQKQKELAEKQLRDQEAQRIAQENERKRAEAERIQNERDQQLLRQQEQEQQRAQQMISEQAKRDEERQQQRRRDEEQQRKLQEDIQRAHQQQQQQQGRVSQQQKPILATKPPSVEEGIPCESCGNLIPFSEFEKHNAEHQRDIDNARAAREAQPKANAKQPATQPQGV</sequence>
<reference evidence="2 3" key="1">
    <citation type="submission" date="2019-03" db="EMBL/GenBank/DDBJ databases">
        <title>Single cell metagenomics reveals metabolic interactions within the superorganism composed of flagellate Streblomastix strix and complex community of Bacteroidetes bacteria on its surface.</title>
        <authorList>
            <person name="Treitli S.C."/>
            <person name="Kolisko M."/>
            <person name="Husnik F."/>
            <person name="Keeling P."/>
            <person name="Hampl V."/>
        </authorList>
    </citation>
    <scope>NUCLEOTIDE SEQUENCE [LARGE SCALE GENOMIC DNA]</scope>
    <source>
        <strain evidence="2">ST1C</strain>
    </source>
</reference>
<protein>
    <submittedName>
        <fullName evidence="2">Uncharacterized protein</fullName>
    </submittedName>
</protein>
<feature type="compositionally biased region" description="Basic and acidic residues" evidence="1">
    <location>
        <begin position="242"/>
        <end position="285"/>
    </location>
</feature>
<accession>A0A5J4X2I7</accession>
<feature type="region of interest" description="Disordered" evidence="1">
    <location>
        <begin position="242"/>
        <end position="403"/>
    </location>
</feature>
<organism evidence="2 3">
    <name type="scientific">Streblomastix strix</name>
    <dbReference type="NCBI Taxonomy" id="222440"/>
    <lineage>
        <taxon>Eukaryota</taxon>
        <taxon>Metamonada</taxon>
        <taxon>Preaxostyla</taxon>
        <taxon>Oxymonadida</taxon>
        <taxon>Streblomastigidae</taxon>
        <taxon>Streblomastix</taxon>
    </lineage>
</organism>
<dbReference type="AlphaFoldDB" id="A0A5J4X2I7"/>
<evidence type="ECO:0000313" key="2">
    <source>
        <dbReference type="EMBL" id="KAA6400966.1"/>
    </source>
</evidence>
<gene>
    <name evidence="2" type="ORF">EZS28_003505</name>
</gene>
<feature type="compositionally biased region" description="Low complexity" evidence="1">
    <location>
        <begin position="323"/>
        <end position="338"/>
    </location>
</feature>
<name>A0A5J4X2I7_9EUKA</name>
<feature type="compositionally biased region" description="Low complexity" evidence="1">
    <location>
        <begin position="13"/>
        <end position="48"/>
    </location>
</feature>
<proteinExistence type="predicted"/>